<evidence type="ECO:0000256" key="1">
    <source>
        <dbReference type="ARBA" id="ARBA00007964"/>
    </source>
</evidence>
<reference evidence="5" key="1">
    <citation type="submission" date="2023-07" db="EMBL/GenBank/DDBJ databases">
        <title>Between Cages and Wild: Unraveling the Impact of Captivity on Animal Microbiomes and Antimicrobial Resistance.</title>
        <authorList>
            <person name="Schmartz G.P."/>
            <person name="Rehner J."/>
            <person name="Schuff M.J."/>
            <person name="Becker S.L."/>
            <person name="Kravczyk M."/>
            <person name="Gurevich A."/>
            <person name="Francke R."/>
            <person name="Mueller R."/>
            <person name="Keller V."/>
            <person name="Keller A."/>
        </authorList>
    </citation>
    <scope>NUCLEOTIDE SEQUENCE</scope>
    <source>
        <strain evidence="5">S39M_St_73</strain>
    </source>
</reference>
<dbReference type="GO" id="GO:0070403">
    <property type="term" value="F:NAD+ binding"/>
    <property type="evidence" value="ECO:0007669"/>
    <property type="project" value="InterPro"/>
</dbReference>
<protein>
    <submittedName>
        <fullName evidence="5">Prephenate dehydrogenase</fullName>
    </submittedName>
</protein>
<evidence type="ECO:0000313" key="5">
    <source>
        <dbReference type="EMBL" id="MDO5457335.1"/>
    </source>
</evidence>
<evidence type="ECO:0000313" key="6">
    <source>
        <dbReference type="Proteomes" id="UP001171751"/>
    </source>
</evidence>
<evidence type="ECO:0000256" key="3">
    <source>
        <dbReference type="ARBA" id="ARBA00029440"/>
    </source>
</evidence>
<proteinExistence type="inferred from homology"/>
<accession>A0AA43ZRP2</accession>
<dbReference type="GO" id="GO:0004665">
    <property type="term" value="F:prephenate dehydrogenase (NADP+) activity"/>
    <property type="evidence" value="ECO:0007669"/>
    <property type="project" value="InterPro"/>
</dbReference>
<dbReference type="PANTHER" id="PTHR21363:SF0">
    <property type="entry name" value="PREPHENATE DEHYDROGENASE [NADP(+)]"/>
    <property type="match status" value="1"/>
</dbReference>
<comment type="similarity">
    <text evidence="1">Belongs to the prephenate/arogenate dehydrogenase family.</text>
</comment>
<keyword evidence="2" id="KW-0560">Oxidoreductase</keyword>
<dbReference type="InterPro" id="IPR008927">
    <property type="entry name" value="6-PGluconate_DH-like_C_sf"/>
</dbReference>
<dbReference type="PROSITE" id="PS51176">
    <property type="entry name" value="PDH_ADH"/>
    <property type="match status" value="1"/>
</dbReference>
<dbReference type="SUPFAM" id="SSF51735">
    <property type="entry name" value="NAD(P)-binding Rossmann-fold domains"/>
    <property type="match status" value="1"/>
</dbReference>
<dbReference type="Pfam" id="PF02153">
    <property type="entry name" value="PDH_N"/>
    <property type="match status" value="1"/>
</dbReference>
<dbReference type="AlphaFoldDB" id="A0AA43ZRP2"/>
<dbReference type="GO" id="GO:0006571">
    <property type="term" value="P:tyrosine biosynthetic process"/>
    <property type="evidence" value="ECO:0007669"/>
    <property type="project" value="InterPro"/>
</dbReference>
<feature type="domain" description="Prephenate/arogenate dehydrogenase" evidence="4">
    <location>
        <begin position="1"/>
        <end position="287"/>
    </location>
</feature>
<dbReference type="InterPro" id="IPR050812">
    <property type="entry name" value="Preph/Arog_dehydrog"/>
</dbReference>
<dbReference type="InterPro" id="IPR036291">
    <property type="entry name" value="NAD(P)-bd_dom_sf"/>
</dbReference>
<evidence type="ECO:0000256" key="2">
    <source>
        <dbReference type="ARBA" id="ARBA00023002"/>
    </source>
</evidence>
<evidence type="ECO:0000259" key="4">
    <source>
        <dbReference type="PROSITE" id="PS51176"/>
    </source>
</evidence>
<dbReference type="Gene3D" id="3.40.50.720">
    <property type="entry name" value="NAD(P)-binding Rossmann-like Domain"/>
    <property type="match status" value="1"/>
</dbReference>
<dbReference type="InterPro" id="IPR046826">
    <property type="entry name" value="PDH_N"/>
</dbReference>
<dbReference type="PANTHER" id="PTHR21363">
    <property type="entry name" value="PREPHENATE DEHYDROGENASE"/>
    <property type="match status" value="1"/>
</dbReference>
<dbReference type="InterPro" id="IPR046825">
    <property type="entry name" value="PDH_C"/>
</dbReference>
<gene>
    <name evidence="5" type="ORF">Q4F26_03235</name>
</gene>
<name>A0AA43ZRP2_9LACT</name>
<sequence length="303" mass="34718">MEIAVVGLGVIGGSFVKALHEIKQPEDSIYGIDIDQTTLDFAREGGYIVYGEQKNETILQEADLVIMGLYPEAMKVFLKEHMNEFKKDAIILDTSGVKQILLKDIETYFPPQADLILGHPMAGRESRGFAYAEGTIYKNANFLLTPIESNKEENIEYIVDLLYEIGFGRVTITTPEIHDEMIAFTSQLTHAIAVALMNSDQYEDETIRFVGDSYRDLTRIANINENLWAELFMENRSYLLKVIEQFKEEFTKLEAAVEKEDVATLIELFQKSSKRRQALETSDYKLNKEREKIQIEKSRNDFV</sequence>
<organism evidence="5 6">
    <name type="scientific">Atopococcus tabaci</name>
    <dbReference type="NCBI Taxonomy" id="269774"/>
    <lineage>
        <taxon>Bacteria</taxon>
        <taxon>Bacillati</taxon>
        <taxon>Bacillota</taxon>
        <taxon>Bacilli</taxon>
        <taxon>Lactobacillales</taxon>
        <taxon>Carnobacteriaceae</taxon>
        <taxon>Atopococcus</taxon>
    </lineage>
</organism>
<dbReference type="Pfam" id="PF20463">
    <property type="entry name" value="PDH_C"/>
    <property type="match status" value="1"/>
</dbReference>
<dbReference type="GO" id="GO:0008977">
    <property type="term" value="F:prephenate dehydrogenase (NAD+) activity"/>
    <property type="evidence" value="ECO:0007669"/>
    <property type="project" value="InterPro"/>
</dbReference>
<comment type="caution">
    <text evidence="5">The sequence shown here is derived from an EMBL/GenBank/DDBJ whole genome shotgun (WGS) entry which is preliminary data.</text>
</comment>
<dbReference type="Proteomes" id="UP001171751">
    <property type="component" value="Unassembled WGS sequence"/>
</dbReference>
<comment type="pathway">
    <text evidence="3">Amino-acid biosynthesis.</text>
</comment>
<dbReference type="Gene3D" id="1.10.3660.10">
    <property type="entry name" value="6-phosphogluconate dehydrogenase C-terminal like domain"/>
    <property type="match status" value="1"/>
</dbReference>
<dbReference type="EMBL" id="JAUNQW010000009">
    <property type="protein sequence ID" value="MDO5457335.1"/>
    <property type="molecule type" value="Genomic_DNA"/>
</dbReference>
<dbReference type="SUPFAM" id="SSF48179">
    <property type="entry name" value="6-phosphogluconate dehydrogenase C-terminal domain-like"/>
    <property type="match status" value="1"/>
</dbReference>
<keyword evidence="6" id="KW-1185">Reference proteome</keyword>
<dbReference type="InterPro" id="IPR003099">
    <property type="entry name" value="Prephen_DH"/>
</dbReference>